<evidence type="ECO:0000256" key="3">
    <source>
        <dbReference type="ARBA" id="ARBA00006341"/>
    </source>
</evidence>
<dbReference type="GO" id="GO:0003984">
    <property type="term" value="F:acetolactate synthase activity"/>
    <property type="evidence" value="ECO:0007669"/>
    <property type="project" value="TreeGrafter"/>
</dbReference>
<dbReference type="GO" id="GO:0005829">
    <property type="term" value="C:cytosol"/>
    <property type="evidence" value="ECO:0007669"/>
    <property type="project" value="TreeGrafter"/>
</dbReference>
<feature type="domain" description="ACT" evidence="6">
    <location>
        <begin position="4"/>
        <end position="81"/>
    </location>
</feature>
<organism evidence="7">
    <name type="scientific">marine metagenome</name>
    <dbReference type="NCBI Taxonomy" id="408172"/>
    <lineage>
        <taxon>unclassified sequences</taxon>
        <taxon>metagenomes</taxon>
        <taxon>ecological metagenomes</taxon>
    </lineage>
</organism>
<evidence type="ECO:0000259" key="6">
    <source>
        <dbReference type="PROSITE" id="PS51671"/>
    </source>
</evidence>
<protein>
    <recommendedName>
        <fullName evidence="6">ACT domain-containing protein</fullName>
    </recommendedName>
</protein>
<dbReference type="InterPro" id="IPR004789">
    <property type="entry name" value="Acetalactate_synth_ssu"/>
</dbReference>
<evidence type="ECO:0000256" key="1">
    <source>
        <dbReference type="ARBA" id="ARBA00004974"/>
    </source>
</evidence>
<dbReference type="GO" id="GO:0009099">
    <property type="term" value="P:L-valine biosynthetic process"/>
    <property type="evidence" value="ECO:0007669"/>
    <property type="project" value="UniProtKB-UniPathway"/>
</dbReference>
<dbReference type="UniPathway" id="UPA00049">
    <property type="reaction ID" value="UER00059"/>
</dbReference>
<name>A0A381S5V9_9ZZZZ</name>
<dbReference type="NCBIfam" id="TIGR00119">
    <property type="entry name" value="acolac_sm"/>
    <property type="match status" value="1"/>
</dbReference>
<evidence type="ECO:0000256" key="4">
    <source>
        <dbReference type="ARBA" id="ARBA00022605"/>
    </source>
</evidence>
<evidence type="ECO:0000256" key="5">
    <source>
        <dbReference type="ARBA" id="ARBA00023304"/>
    </source>
</evidence>
<dbReference type="Pfam" id="PF10369">
    <property type="entry name" value="ALS_ss_C"/>
    <property type="match status" value="1"/>
</dbReference>
<dbReference type="AlphaFoldDB" id="A0A381S5V9"/>
<accession>A0A381S5V9</accession>
<dbReference type="InterPro" id="IPR045865">
    <property type="entry name" value="ACT-like_dom_sf"/>
</dbReference>
<evidence type="ECO:0000256" key="2">
    <source>
        <dbReference type="ARBA" id="ARBA00005025"/>
    </source>
</evidence>
<dbReference type="CDD" id="cd04878">
    <property type="entry name" value="ACT_AHAS"/>
    <property type="match status" value="1"/>
</dbReference>
<dbReference type="PANTHER" id="PTHR30239">
    <property type="entry name" value="ACETOLACTATE SYNTHASE SMALL SUBUNIT"/>
    <property type="match status" value="1"/>
</dbReference>
<sequence length="186" mass="20515">MRHTFVVYVEDTPGVLNRVASLFRRRAFNIESLTVGHTETSGVSRMTIVVDTDESGARRLEANLYKLVNVLLVDDITTKGSVERDLAMIKVETTPETRAHVMQLVDVFRARVVDVSSDSVIIETTGTEDKIDGLVEVLKQYGVIEMVRTGRVAMSRGPKSGVVQGVRTGAKRDGTLTDEENISYSV</sequence>
<dbReference type="InterPro" id="IPR002912">
    <property type="entry name" value="ACT_dom"/>
</dbReference>
<reference evidence="7" key="1">
    <citation type="submission" date="2018-05" db="EMBL/GenBank/DDBJ databases">
        <authorList>
            <person name="Lanie J.A."/>
            <person name="Ng W.-L."/>
            <person name="Kazmierczak K.M."/>
            <person name="Andrzejewski T.M."/>
            <person name="Davidsen T.M."/>
            <person name="Wayne K.J."/>
            <person name="Tettelin H."/>
            <person name="Glass J.I."/>
            <person name="Rusch D."/>
            <person name="Podicherti R."/>
            <person name="Tsui H.-C.T."/>
            <person name="Winkler M.E."/>
        </authorList>
    </citation>
    <scope>NUCLEOTIDE SEQUENCE</scope>
</reference>
<dbReference type="InterPro" id="IPR054480">
    <property type="entry name" value="AHAS_small-like_ACT"/>
</dbReference>
<dbReference type="InterPro" id="IPR039557">
    <property type="entry name" value="AHAS_ACT"/>
</dbReference>
<gene>
    <name evidence="7" type="ORF">METZ01_LOCUS51555</name>
</gene>
<dbReference type="NCBIfam" id="NF008864">
    <property type="entry name" value="PRK11895.1"/>
    <property type="match status" value="1"/>
</dbReference>
<evidence type="ECO:0000313" key="7">
    <source>
        <dbReference type="EMBL" id="SUZ98701.1"/>
    </source>
</evidence>
<dbReference type="UniPathway" id="UPA00047">
    <property type="reaction ID" value="UER00055"/>
</dbReference>
<dbReference type="SUPFAM" id="SSF55021">
    <property type="entry name" value="ACT-like"/>
    <property type="match status" value="2"/>
</dbReference>
<dbReference type="EMBL" id="UINC01002630">
    <property type="protein sequence ID" value="SUZ98701.1"/>
    <property type="molecule type" value="Genomic_DNA"/>
</dbReference>
<keyword evidence="5" id="KW-0100">Branched-chain amino acid biosynthesis</keyword>
<dbReference type="Gene3D" id="3.30.70.1150">
    <property type="entry name" value="ACT-like. Chain A, domain 2"/>
    <property type="match status" value="1"/>
</dbReference>
<dbReference type="GO" id="GO:1990610">
    <property type="term" value="F:acetolactate synthase regulator activity"/>
    <property type="evidence" value="ECO:0007669"/>
    <property type="project" value="InterPro"/>
</dbReference>
<comment type="pathway">
    <text evidence="1">Amino-acid biosynthesis; L-isoleucine biosynthesis; L-isoleucine from 2-oxobutanoate: step 1/4.</text>
</comment>
<dbReference type="InterPro" id="IPR027271">
    <property type="entry name" value="Acetolactate_synth/TF_NikR_C"/>
</dbReference>
<dbReference type="GO" id="GO:0009097">
    <property type="term" value="P:isoleucine biosynthetic process"/>
    <property type="evidence" value="ECO:0007669"/>
    <property type="project" value="UniProtKB-UniPathway"/>
</dbReference>
<comment type="similarity">
    <text evidence="3">Belongs to the acetolactate synthase small subunit family.</text>
</comment>
<dbReference type="PROSITE" id="PS51671">
    <property type="entry name" value="ACT"/>
    <property type="match status" value="1"/>
</dbReference>
<dbReference type="InterPro" id="IPR019455">
    <property type="entry name" value="Acetolactate_synth_ssu_C"/>
</dbReference>
<keyword evidence="4" id="KW-0028">Amino-acid biosynthesis</keyword>
<dbReference type="FunFam" id="3.30.70.1150:FF:000001">
    <property type="entry name" value="Acetolactate synthase small subunit"/>
    <property type="match status" value="1"/>
</dbReference>
<proteinExistence type="inferred from homology"/>
<dbReference type="Pfam" id="PF22629">
    <property type="entry name" value="ACT_AHAS_ss"/>
    <property type="match status" value="1"/>
</dbReference>
<dbReference type="Gene3D" id="3.30.70.260">
    <property type="match status" value="1"/>
</dbReference>
<dbReference type="PANTHER" id="PTHR30239:SF0">
    <property type="entry name" value="ACETOLACTATE SYNTHASE SMALL SUBUNIT 1, CHLOROPLASTIC"/>
    <property type="match status" value="1"/>
</dbReference>
<comment type="pathway">
    <text evidence="2">Amino-acid biosynthesis; L-valine biosynthesis; L-valine from pyruvate: step 1/4.</text>
</comment>